<keyword evidence="2" id="KW-1185">Reference proteome</keyword>
<gene>
    <name evidence="1" type="ORF">FCALED_LOCUS8480</name>
</gene>
<dbReference type="EMBL" id="CAJVPQ010002481">
    <property type="protein sequence ID" value="CAG8598721.1"/>
    <property type="molecule type" value="Genomic_DNA"/>
</dbReference>
<accession>A0A9N9CCR3</accession>
<protein>
    <submittedName>
        <fullName evidence="1">15887_t:CDS:1</fullName>
    </submittedName>
</protein>
<evidence type="ECO:0000313" key="1">
    <source>
        <dbReference type="EMBL" id="CAG8598721.1"/>
    </source>
</evidence>
<proteinExistence type="predicted"/>
<organism evidence="1 2">
    <name type="scientific">Funneliformis caledonium</name>
    <dbReference type="NCBI Taxonomy" id="1117310"/>
    <lineage>
        <taxon>Eukaryota</taxon>
        <taxon>Fungi</taxon>
        <taxon>Fungi incertae sedis</taxon>
        <taxon>Mucoromycota</taxon>
        <taxon>Glomeromycotina</taxon>
        <taxon>Glomeromycetes</taxon>
        <taxon>Glomerales</taxon>
        <taxon>Glomeraceae</taxon>
        <taxon>Funneliformis</taxon>
    </lineage>
</organism>
<feature type="non-terminal residue" evidence="1">
    <location>
        <position position="77"/>
    </location>
</feature>
<sequence length="77" mass="8694">ETAQLRKKAMNKFSQMLSYAKSTTARSSTNDVENDQANLHVDVENDQKSPSVDVENDQVNSCKKSFELVVPFDLEKN</sequence>
<evidence type="ECO:0000313" key="2">
    <source>
        <dbReference type="Proteomes" id="UP000789570"/>
    </source>
</evidence>
<name>A0A9N9CCR3_9GLOM</name>
<reference evidence="1" key="1">
    <citation type="submission" date="2021-06" db="EMBL/GenBank/DDBJ databases">
        <authorList>
            <person name="Kallberg Y."/>
            <person name="Tangrot J."/>
            <person name="Rosling A."/>
        </authorList>
    </citation>
    <scope>NUCLEOTIDE SEQUENCE</scope>
    <source>
        <strain evidence="1">UK204</strain>
    </source>
</reference>
<dbReference type="Proteomes" id="UP000789570">
    <property type="component" value="Unassembled WGS sequence"/>
</dbReference>
<comment type="caution">
    <text evidence="1">The sequence shown here is derived from an EMBL/GenBank/DDBJ whole genome shotgun (WGS) entry which is preliminary data.</text>
</comment>
<dbReference type="AlphaFoldDB" id="A0A9N9CCR3"/>